<reference evidence="2 3" key="1">
    <citation type="submission" date="2014-04" db="EMBL/GenBank/DDBJ databases">
        <authorList>
            <consortium name="International Citrus Genome Consortium"/>
            <person name="Gmitter F."/>
            <person name="Chen C."/>
            <person name="Farmerie W."/>
            <person name="Harkins T."/>
            <person name="Desany B."/>
            <person name="Mohiuddin M."/>
            <person name="Kodira C."/>
            <person name="Borodovsky M."/>
            <person name="Lomsadze A."/>
            <person name="Burns P."/>
            <person name="Jenkins J."/>
            <person name="Prochnik S."/>
            <person name="Shu S."/>
            <person name="Chapman J."/>
            <person name="Pitluck S."/>
            <person name="Schmutz J."/>
            <person name="Rokhsar D."/>
        </authorList>
    </citation>
    <scope>NUCLEOTIDE SEQUENCE</scope>
</reference>
<feature type="non-terminal residue" evidence="2">
    <location>
        <position position="1"/>
    </location>
</feature>
<feature type="non-terminal residue" evidence="2">
    <location>
        <position position="96"/>
    </location>
</feature>
<dbReference type="Proteomes" id="UP000027120">
    <property type="component" value="Unassembled WGS sequence"/>
</dbReference>
<sequence>LDYLGVKNILFKCDWVDDRGVNVDELGFTVVNLDRTGYKSDCFILASHAKQVFYVKDQLDNSKSVVCLVSSKCNYSNEALCDGIDEYAPLSNNFPE</sequence>
<evidence type="ECO:0000313" key="2">
    <source>
        <dbReference type="EMBL" id="KDO40869.1"/>
    </source>
</evidence>
<dbReference type="PANTHER" id="PTHR48258:SF3">
    <property type="entry name" value="FK506-BINDING PROTEIN 4-LIKE ISOFORM X1"/>
    <property type="match status" value="1"/>
</dbReference>
<organism evidence="2 3">
    <name type="scientific">Citrus sinensis</name>
    <name type="common">Sweet orange</name>
    <name type="synonym">Citrus aurantium var. sinensis</name>
    <dbReference type="NCBI Taxonomy" id="2711"/>
    <lineage>
        <taxon>Eukaryota</taxon>
        <taxon>Viridiplantae</taxon>
        <taxon>Streptophyta</taxon>
        <taxon>Embryophyta</taxon>
        <taxon>Tracheophyta</taxon>
        <taxon>Spermatophyta</taxon>
        <taxon>Magnoliopsida</taxon>
        <taxon>eudicotyledons</taxon>
        <taxon>Gunneridae</taxon>
        <taxon>Pentapetalae</taxon>
        <taxon>rosids</taxon>
        <taxon>malvids</taxon>
        <taxon>Sapindales</taxon>
        <taxon>Rutaceae</taxon>
        <taxon>Aurantioideae</taxon>
        <taxon>Citrus</taxon>
    </lineage>
</organism>
<dbReference type="PANTHER" id="PTHR48258">
    <property type="entry name" value="DUF4218 DOMAIN-CONTAINING PROTEIN-RELATED"/>
    <property type="match status" value="1"/>
</dbReference>
<protein>
    <recommendedName>
        <fullName evidence="1">DUF4216 domain-containing protein</fullName>
    </recommendedName>
</protein>
<evidence type="ECO:0000259" key="1">
    <source>
        <dbReference type="Pfam" id="PF13952"/>
    </source>
</evidence>
<keyword evidence="3" id="KW-1185">Reference proteome</keyword>
<dbReference type="AlphaFoldDB" id="A0A067DCZ7"/>
<proteinExistence type="predicted"/>
<name>A0A067DCZ7_CITSI</name>
<evidence type="ECO:0000313" key="3">
    <source>
        <dbReference type="Proteomes" id="UP000027120"/>
    </source>
</evidence>
<dbReference type="InterPro" id="IPR025312">
    <property type="entry name" value="DUF4216"/>
</dbReference>
<gene>
    <name evidence="2" type="ORF">CISIN_1g041654mg</name>
</gene>
<dbReference type="Pfam" id="PF13952">
    <property type="entry name" value="DUF4216"/>
    <property type="match status" value="1"/>
</dbReference>
<accession>A0A067DCZ7</accession>
<feature type="domain" description="DUF4216" evidence="1">
    <location>
        <begin position="2"/>
        <end position="62"/>
    </location>
</feature>
<dbReference type="EMBL" id="KK785788">
    <property type="protein sequence ID" value="KDO40869.1"/>
    <property type="molecule type" value="Genomic_DNA"/>
</dbReference>